<evidence type="ECO:0000256" key="5">
    <source>
        <dbReference type="ARBA" id="ARBA00022989"/>
    </source>
</evidence>
<dbReference type="SMR" id="G1T6Q7"/>
<dbReference type="InterPro" id="IPR046756">
    <property type="entry name" value="VAS1/VOA1_TM"/>
</dbReference>
<dbReference type="PANTHER" id="PTHR12471:SF3">
    <property type="entry name" value="ATPASE, H+ TRANSPORTING, LYSOSOMAL ACCESSORY PROTEIN 1-LIKE"/>
    <property type="match status" value="1"/>
</dbReference>
<evidence type="ECO:0000256" key="11">
    <source>
        <dbReference type="ARBA" id="ARBA00063830"/>
    </source>
</evidence>
<comment type="subunit">
    <text evidence="11">Accessory component of the multisubunit proton-transporting vacuolar (V)-ATPase protein pump. Interacts (via N-terminus) with ATP6AP2 (via N-terminus). Interacts with RNASEK. Interacts with TMEM106B (via C-terminus).</text>
</comment>
<evidence type="ECO:0000259" key="17">
    <source>
        <dbReference type="Pfam" id="PF05827"/>
    </source>
</evidence>
<dbReference type="PaxDb" id="9986-ENSOCUP00000012120"/>
<dbReference type="InterPro" id="IPR046755">
    <property type="entry name" value="VAS1_LD"/>
</dbReference>
<evidence type="ECO:0000259" key="18">
    <source>
        <dbReference type="Pfam" id="PF20520"/>
    </source>
</evidence>
<evidence type="ECO:0000256" key="2">
    <source>
        <dbReference type="ARBA" id="ARBA00009037"/>
    </source>
</evidence>
<evidence type="ECO:0000256" key="8">
    <source>
        <dbReference type="ARBA" id="ARBA00029428"/>
    </source>
</evidence>
<evidence type="ECO:0000313" key="19">
    <source>
        <dbReference type="Ensembl" id="ENSOCUP00000012120.3"/>
    </source>
</evidence>
<reference evidence="19 20" key="1">
    <citation type="journal article" date="2011" name="Nature">
        <title>A high-resolution map of human evolutionary constraint using 29 mammals.</title>
        <authorList>
            <person name="Lindblad-Toh K."/>
            <person name="Garber M."/>
            <person name="Zuk O."/>
            <person name="Lin M.F."/>
            <person name="Parker B.J."/>
            <person name="Washietl S."/>
            <person name="Kheradpour P."/>
            <person name="Ernst J."/>
            <person name="Jordan G."/>
            <person name="Mauceli E."/>
            <person name="Ward L.D."/>
            <person name="Lowe C.B."/>
            <person name="Holloway A.K."/>
            <person name="Clamp M."/>
            <person name="Gnerre S."/>
            <person name="Alfoldi J."/>
            <person name="Beal K."/>
            <person name="Chang J."/>
            <person name="Clawson H."/>
            <person name="Cuff J."/>
            <person name="Di Palma F."/>
            <person name="Fitzgerald S."/>
            <person name="Flicek P."/>
            <person name="Guttman M."/>
            <person name="Hubisz M.J."/>
            <person name="Jaffe D.B."/>
            <person name="Jungreis I."/>
            <person name="Kent W.J."/>
            <person name="Kostka D."/>
            <person name="Lara M."/>
            <person name="Martins A.L."/>
            <person name="Massingham T."/>
            <person name="Moltke I."/>
            <person name="Raney B.J."/>
            <person name="Rasmussen M.D."/>
            <person name="Robinson J."/>
            <person name="Stark A."/>
            <person name="Vilella A.J."/>
            <person name="Wen J."/>
            <person name="Xie X."/>
            <person name="Zody M.C."/>
            <person name="Baldwin J."/>
            <person name="Bloom T."/>
            <person name="Chin C.W."/>
            <person name="Heiman D."/>
            <person name="Nicol R."/>
            <person name="Nusbaum C."/>
            <person name="Young S."/>
            <person name="Wilkinson J."/>
            <person name="Worley K.C."/>
            <person name="Kovar C.L."/>
            <person name="Muzny D.M."/>
            <person name="Gibbs R.A."/>
            <person name="Cree A."/>
            <person name="Dihn H.H."/>
            <person name="Fowler G."/>
            <person name="Jhangiani S."/>
            <person name="Joshi V."/>
            <person name="Lee S."/>
            <person name="Lewis L.R."/>
            <person name="Nazareth L.V."/>
            <person name="Okwuonu G."/>
            <person name="Santibanez J."/>
            <person name="Warren W.C."/>
            <person name="Mardis E.R."/>
            <person name="Weinstock G.M."/>
            <person name="Wilson R.K."/>
            <person name="Delehaunty K."/>
            <person name="Dooling D."/>
            <person name="Fronik C."/>
            <person name="Fulton L."/>
            <person name="Fulton B."/>
            <person name="Graves T."/>
            <person name="Minx P."/>
            <person name="Sodergren E."/>
            <person name="Birney E."/>
            <person name="Margulies E.H."/>
            <person name="Herrero J."/>
            <person name="Green E.D."/>
            <person name="Haussler D."/>
            <person name="Siepel A."/>
            <person name="Goldman N."/>
            <person name="Pollard K.S."/>
            <person name="Pedersen J.S."/>
            <person name="Lander E.S."/>
            <person name="Kellis M."/>
        </authorList>
    </citation>
    <scope>NUCLEOTIDE SEQUENCE [LARGE SCALE GENOMIC DNA]</scope>
    <source>
        <strain evidence="19 20">Thorbecke inbred</strain>
    </source>
</reference>
<evidence type="ECO:0000256" key="4">
    <source>
        <dbReference type="ARBA" id="ARBA00022781"/>
    </source>
</evidence>
<evidence type="ECO:0000256" key="16">
    <source>
        <dbReference type="SAM" id="Phobius"/>
    </source>
</evidence>
<keyword evidence="4" id="KW-0375">Hydrogen ion transport</keyword>
<evidence type="ECO:0000256" key="13">
    <source>
        <dbReference type="ARBA" id="ARBA00082409"/>
    </source>
</evidence>
<dbReference type="EMBL" id="AAGW02043194">
    <property type="status" value="NOT_ANNOTATED_CDS"/>
    <property type="molecule type" value="Genomic_DNA"/>
</dbReference>
<organism evidence="19 20">
    <name type="scientific">Oryctolagus cuniculus</name>
    <name type="common">Rabbit</name>
    <dbReference type="NCBI Taxonomy" id="9986"/>
    <lineage>
        <taxon>Eukaryota</taxon>
        <taxon>Metazoa</taxon>
        <taxon>Chordata</taxon>
        <taxon>Craniata</taxon>
        <taxon>Vertebrata</taxon>
        <taxon>Euteleostomi</taxon>
        <taxon>Mammalia</taxon>
        <taxon>Eutheria</taxon>
        <taxon>Euarchontoglires</taxon>
        <taxon>Glires</taxon>
        <taxon>Lagomorpha</taxon>
        <taxon>Leporidae</taxon>
        <taxon>Oryctolagus</taxon>
    </lineage>
</organism>
<feature type="domain" description="V-type proton ATPase subunit S1 luminal" evidence="17">
    <location>
        <begin position="126"/>
        <end position="272"/>
    </location>
</feature>
<comment type="function">
    <text evidence="10">Accessory subunit of the proton-transporting vacuolar (V)-ATPase protein pump, which is required for luminal acidification of secretory vesicles. Guides the V-type ATPase into specialized subcellular compartments, such as neuroendocrine regulated secretory vesicles or the ruffled border of the osteoclast, thereby regulating its activity. Involved in membrane trafficking and Ca(2+)-dependent membrane fusion. May play a role in the assembly of the V-type ATPase complex. In aerobic conditions, involved in intracellular iron homeostasis, thus triggering the activity of Fe(2+) prolyl hydroxylase (PHD) enzymes, and leading to HIF1A hydroxylation and subsequent proteasomal degradation. In islets of Langerhans cells, may regulate the acidification of dense-core secretory granules.</text>
</comment>
<evidence type="ECO:0000256" key="6">
    <source>
        <dbReference type="ARBA" id="ARBA00023136"/>
    </source>
</evidence>
<dbReference type="InterPro" id="IPR008388">
    <property type="entry name" value="Ac45_acc_su"/>
</dbReference>
<dbReference type="GO" id="GO:0033176">
    <property type="term" value="C:proton-transporting V-type ATPase complex"/>
    <property type="evidence" value="ECO:0007669"/>
    <property type="project" value="TreeGrafter"/>
</dbReference>
<dbReference type="GO" id="GO:0033116">
    <property type="term" value="C:endoplasmic reticulum-Golgi intermediate compartment membrane"/>
    <property type="evidence" value="ECO:0007669"/>
    <property type="project" value="UniProtKB-SubCell"/>
</dbReference>
<dbReference type="Pfam" id="PF05827">
    <property type="entry name" value="VAS1_LD"/>
    <property type="match status" value="1"/>
</dbReference>
<keyword evidence="3 16" id="KW-0812">Transmembrane</keyword>
<dbReference type="Bgee" id="ENSOCUG00000014110">
    <property type="expression patterns" value="Expressed in brain and 16 other cell types or tissues"/>
</dbReference>
<evidence type="ECO:0000256" key="3">
    <source>
        <dbReference type="ARBA" id="ARBA00022692"/>
    </source>
</evidence>
<dbReference type="KEGG" id="ocu:100339316"/>
<feature type="transmembrane region" description="Helical" evidence="16">
    <location>
        <begin position="288"/>
        <end position="311"/>
    </location>
</feature>
<evidence type="ECO:0000256" key="1">
    <source>
        <dbReference type="ARBA" id="ARBA00004115"/>
    </source>
</evidence>
<evidence type="ECO:0000313" key="20">
    <source>
        <dbReference type="Proteomes" id="UP000001811"/>
    </source>
</evidence>
<dbReference type="HOGENOM" id="CLU_071317_1_0_1"/>
<evidence type="ECO:0000256" key="7">
    <source>
        <dbReference type="ARBA" id="ARBA00024187"/>
    </source>
</evidence>
<dbReference type="GeneTree" id="ENSGT00940000158156"/>
<protein>
    <recommendedName>
        <fullName evidence="12">V-type proton ATPase subunit S1</fullName>
    </recommendedName>
    <alternativeName>
        <fullName evidence="14">V-ATPase Ac45 subunit</fullName>
    </alternativeName>
    <alternativeName>
        <fullName evidence="15">V-ATPase S1 accessory protein</fullName>
    </alternativeName>
    <alternativeName>
        <fullName evidence="13">Vacuolar proton pump subunit S1</fullName>
    </alternativeName>
</protein>
<evidence type="ECO:0000256" key="14">
    <source>
        <dbReference type="ARBA" id="ARBA00082646"/>
    </source>
</evidence>
<name>G1T6Q7_RABIT</name>
<keyword evidence="4" id="KW-0813">Transport</keyword>
<dbReference type="GO" id="GO:0005789">
    <property type="term" value="C:endoplasmic reticulum membrane"/>
    <property type="evidence" value="ECO:0007669"/>
    <property type="project" value="UniProtKB-SubCell"/>
</dbReference>
<reference evidence="19" key="3">
    <citation type="submission" date="2025-09" db="UniProtKB">
        <authorList>
            <consortium name="Ensembl"/>
        </authorList>
    </citation>
    <scope>IDENTIFICATION</scope>
    <source>
        <strain evidence="19">Thorbecke</strain>
    </source>
</reference>
<dbReference type="Proteomes" id="UP000001811">
    <property type="component" value="Chromosome 11"/>
</dbReference>
<feature type="domain" description="V-type proton ATPase subunit S1/VOA1 transmembrane" evidence="18">
    <location>
        <begin position="289"/>
        <end position="323"/>
    </location>
</feature>
<dbReference type="GO" id="GO:1902600">
    <property type="term" value="P:proton transmembrane transport"/>
    <property type="evidence" value="ECO:0007669"/>
    <property type="project" value="UniProtKB-KW"/>
</dbReference>
<reference evidence="19" key="2">
    <citation type="submission" date="2025-08" db="UniProtKB">
        <authorList>
            <consortium name="Ensembl"/>
        </authorList>
    </citation>
    <scope>IDENTIFICATION</scope>
    <source>
        <strain evidence="19">Thorbecke</strain>
    </source>
</reference>
<sequence>MQSQGFSTCVHLWGCRCAWFEQQIHFLMGRKILFYFALASLCMGLSLTLEQILARKNASSQTSSDKEVVIKNDQENNASMTAIRNSTTPVAQALNDTLSREGHLKKQPWNAFGHQSPVNVSIDGIPCVLFWARRITVKFKNQTWLDLAEEAFGQKAMVDIVNSNCSEESATLSLKFGGTENLTGLVIRFVLTNYNKLSIQSWFSLHRVEMIFNNSVRATFNATGIYAPSSYSYHCHLVSSLQGADALLLPSDPADMASLWEVSFTDFQIQGFTVQGARFAKARDCASAFSPAILMGLATSLVLLLVLAYVLHMLTYLRALDQHYECLTSPARFPPLNAGDAAEKELLRSQAADCYELRSQPLRKVYA</sequence>
<dbReference type="Ensembl" id="ENSOCUT00000014103.3">
    <property type="protein sequence ID" value="ENSOCUP00000012120.3"/>
    <property type="gene ID" value="ENSOCUG00000014110.3"/>
</dbReference>
<keyword evidence="4" id="KW-0406">Ion transport</keyword>
<evidence type="ECO:0000256" key="12">
    <source>
        <dbReference type="ARBA" id="ARBA00074436"/>
    </source>
</evidence>
<dbReference type="FunFam" id="2.40.160.110:FF:000003">
    <property type="entry name" value="ATPase H+ transporting accessory protein 1"/>
    <property type="match status" value="1"/>
</dbReference>
<dbReference type="InParanoid" id="G1T6Q7"/>
<dbReference type="AlphaFoldDB" id="G1T6Q7"/>
<evidence type="ECO:0000256" key="15">
    <source>
        <dbReference type="ARBA" id="ARBA00083572"/>
    </source>
</evidence>
<comment type="subcellular location">
    <subcellularLocation>
        <location evidence="9">Cytoplasmic vesicle</location>
        <location evidence="9">Clathrin-coated vesicle membrane</location>
        <topology evidence="9">Single-pass type I membrane protein</topology>
    </subcellularLocation>
    <subcellularLocation>
        <location evidence="8">Cytoplasmic vesicle</location>
        <location evidence="8">Secretory vesicle</location>
        <location evidence="8">Synaptic vesicle membrane</location>
        <topology evidence="8">Single-pass type I membrane protein</topology>
    </subcellularLocation>
    <subcellularLocation>
        <location evidence="1">Endoplasmic reticulum membrane</location>
        <topology evidence="1">Single-pass type I membrane protein</topology>
    </subcellularLocation>
    <subcellularLocation>
        <location evidence="7">Endoplasmic reticulum-Golgi intermediate compartment membrane</location>
    </subcellularLocation>
</comment>
<feature type="transmembrane region" description="Helical" evidence="16">
    <location>
        <begin position="32"/>
        <end position="54"/>
    </location>
</feature>
<keyword evidence="6 16" id="KW-0472">Membrane</keyword>
<dbReference type="GO" id="GO:0030641">
    <property type="term" value="P:regulation of cellular pH"/>
    <property type="evidence" value="ECO:0007669"/>
    <property type="project" value="TreeGrafter"/>
</dbReference>
<dbReference type="OrthoDB" id="9442153at2759"/>
<dbReference type="PANTHER" id="PTHR12471">
    <property type="entry name" value="VACUOLAR ATP SYNTHASE SUBUNIT S1"/>
    <property type="match status" value="1"/>
</dbReference>
<dbReference type="Pfam" id="PF20520">
    <property type="entry name" value="Ac45-VOA1_TM"/>
    <property type="match status" value="1"/>
</dbReference>
<proteinExistence type="inferred from homology"/>
<dbReference type="GO" id="GO:0001671">
    <property type="term" value="F:ATPase activator activity"/>
    <property type="evidence" value="ECO:0007669"/>
    <property type="project" value="TreeGrafter"/>
</dbReference>
<dbReference type="eggNOG" id="KOG3868">
    <property type="taxonomic scope" value="Eukaryota"/>
</dbReference>
<comment type="similarity">
    <text evidence="2">Belongs to the vacuolar ATPase subunit S1 family.</text>
</comment>
<evidence type="ECO:0000256" key="10">
    <source>
        <dbReference type="ARBA" id="ARBA00053363"/>
    </source>
</evidence>
<evidence type="ECO:0000256" key="9">
    <source>
        <dbReference type="ARBA" id="ARBA00029430"/>
    </source>
</evidence>
<dbReference type="Gene3D" id="2.40.160.110">
    <property type="match status" value="1"/>
</dbReference>
<accession>G1T6Q7</accession>
<dbReference type="STRING" id="9986.ENSOCUP00000012120"/>
<dbReference type="GO" id="GO:0030672">
    <property type="term" value="C:synaptic vesicle membrane"/>
    <property type="evidence" value="ECO:0007669"/>
    <property type="project" value="UniProtKB-SubCell"/>
</dbReference>
<dbReference type="GO" id="GO:0030665">
    <property type="term" value="C:clathrin-coated vesicle membrane"/>
    <property type="evidence" value="ECO:0007669"/>
    <property type="project" value="UniProtKB-SubCell"/>
</dbReference>
<keyword evidence="20" id="KW-1185">Reference proteome</keyword>
<keyword evidence="5 16" id="KW-1133">Transmembrane helix</keyword>